<evidence type="ECO:0000313" key="3">
    <source>
        <dbReference type="EnsemblMetazoa" id="ADAC002213-PA"/>
    </source>
</evidence>
<dbReference type="EMBL" id="ADMH02000540">
    <property type="protein sequence ID" value="ETN66045.1"/>
    <property type="molecule type" value="Genomic_DNA"/>
</dbReference>
<dbReference type="HOGENOM" id="CLU_136565_0_0_1"/>
<dbReference type="VEuPathDB" id="VectorBase:ADAR2_006365"/>
<evidence type="ECO:0000313" key="2">
    <source>
        <dbReference type="EMBL" id="ETN66045.1"/>
    </source>
</evidence>
<dbReference type="Pfam" id="PF00095">
    <property type="entry name" value="WAP"/>
    <property type="match status" value="1"/>
</dbReference>
<keyword evidence="4" id="KW-1185">Reference proteome</keyword>
<evidence type="ECO:0000313" key="4">
    <source>
        <dbReference type="Proteomes" id="UP000000673"/>
    </source>
</evidence>
<accession>W5JSZ0</accession>
<evidence type="ECO:0000259" key="1">
    <source>
        <dbReference type="PROSITE" id="PS51390"/>
    </source>
</evidence>
<dbReference type="InterPro" id="IPR036645">
    <property type="entry name" value="Elafin-like_sf"/>
</dbReference>
<reference evidence="2" key="2">
    <citation type="submission" date="2010-05" db="EMBL/GenBank/DDBJ databases">
        <authorList>
            <person name="Almeida L.G."/>
            <person name="Nicolas M.F."/>
            <person name="Souza R.C."/>
            <person name="Vasconcelos A.T.R."/>
        </authorList>
    </citation>
    <scope>NUCLEOTIDE SEQUENCE</scope>
</reference>
<dbReference type="VEuPathDB" id="VectorBase:ADAC002213"/>
<dbReference type="FunCoup" id="W5JSZ0">
    <property type="interactions" value="2"/>
</dbReference>
<dbReference type="GO" id="GO:0005576">
    <property type="term" value="C:extracellular region"/>
    <property type="evidence" value="ECO:0007669"/>
    <property type="project" value="InterPro"/>
</dbReference>
<dbReference type="Gene3D" id="4.10.75.10">
    <property type="entry name" value="Elafin-like"/>
    <property type="match status" value="1"/>
</dbReference>
<dbReference type="Proteomes" id="UP000000673">
    <property type="component" value="Unassembled WGS sequence"/>
</dbReference>
<name>W5JSZ0_ANODA</name>
<feature type="domain" description="WAP" evidence="1">
    <location>
        <begin position="7"/>
        <end position="53"/>
    </location>
</feature>
<dbReference type="PROSITE" id="PS51390">
    <property type="entry name" value="WAP"/>
    <property type="match status" value="1"/>
</dbReference>
<dbReference type="EnsemblMetazoa" id="ADAC002213-RA">
    <property type="protein sequence ID" value="ADAC002213-PA"/>
    <property type="gene ID" value="ADAC002213"/>
</dbReference>
<gene>
    <name evidence="2" type="ORF">AND_002213</name>
</gene>
<sequence>MLVAVECSSTAECPTPSTVATCTPKCSTDQDCASIQGKCCANGCNQKSCIEYTKLANPDKFTSDVGTYCGNIKCNPFEKCEIDRATKRQKCVRA</sequence>
<dbReference type="eggNOG" id="ENOG502T8NZ">
    <property type="taxonomic scope" value="Eukaryota"/>
</dbReference>
<organism evidence="2">
    <name type="scientific">Anopheles darlingi</name>
    <name type="common">Mosquito</name>
    <dbReference type="NCBI Taxonomy" id="43151"/>
    <lineage>
        <taxon>Eukaryota</taxon>
        <taxon>Metazoa</taxon>
        <taxon>Ecdysozoa</taxon>
        <taxon>Arthropoda</taxon>
        <taxon>Hexapoda</taxon>
        <taxon>Insecta</taxon>
        <taxon>Pterygota</taxon>
        <taxon>Neoptera</taxon>
        <taxon>Endopterygota</taxon>
        <taxon>Diptera</taxon>
        <taxon>Nematocera</taxon>
        <taxon>Culicoidea</taxon>
        <taxon>Culicidae</taxon>
        <taxon>Anophelinae</taxon>
        <taxon>Anopheles</taxon>
    </lineage>
</organism>
<dbReference type="GO" id="GO:0030414">
    <property type="term" value="F:peptidase inhibitor activity"/>
    <property type="evidence" value="ECO:0007669"/>
    <property type="project" value="InterPro"/>
</dbReference>
<reference evidence="3" key="4">
    <citation type="submission" date="2015-06" db="UniProtKB">
        <authorList>
            <consortium name="EnsemblMetazoa"/>
        </authorList>
    </citation>
    <scope>IDENTIFICATION</scope>
</reference>
<reference evidence="2 4" key="1">
    <citation type="journal article" date="2010" name="BMC Genomics">
        <title>Combination of measures distinguishes pre-miRNAs from other stem-loops in the genome of the newly sequenced Anopheles darlingi.</title>
        <authorList>
            <person name="Mendes N.D."/>
            <person name="Freitas A.T."/>
            <person name="Vasconcelos A.T."/>
            <person name="Sagot M.F."/>
        </authorList>
    </citation>
    <scope>NUCLEOTIDE SEQUENCE</scope>
</reference>
<reference evidence="2" key="3">
    <citation type="journal article" date="2013" name="Nucleic Acids Res.">
        <title>The genome of Anopheles darlingi, the main neotropical malaria vector.</title>
        <authorList>
            <person name="Marinotti O."/>
            <person name="Cerqueira G.C."/>
            <person name="de Almeida L.G."/>
            <person name="Ferro M.I."/>
            <person name="Loreto E.L."/>
            <person name="Zaha A."/>
            <person name="Teixeira S.M."/>
            <person name="Wespiser A.R."/>
            <person name="Almeida E Silva A."/>
            <person name="Schlindwein A.D."/>
            <person name="Pacheco A.C."/>
            <person name="Silva A.L."/>
            <person name="Graveley B.R."/>
            <person name="Walenz B.P."/>
            <person name="Lima Bde A."/>
            <person name="Ribeiro C.A."/>
            <person name="Nunes-Silva C.G."/>
            <person name="de Carvalho C.R."/>
            <person name="Soares C.M."/>
            <person name="de Menezes C.B."/>
            <person name="Matiolli C."/>
            <person name="Caffrey D."/>
            <person name="Araujo D.A."/>
            <person name="de Oliveira D.M."/>
            <person name="Golenbock D."/>
            <person name="Grisard E.C."/>
            <person name="Fantinatti-Garboggini F."/>
            <person name="de Carvalho F.M."/>
            <person name="Barcellos F.G."/>
            <person name="Prosdocimi F."/>
            <person name="May G."/>
            <person name="Azevedo Junior G.M."/>
            <person name="Guimaraes G.M."/>
            <person name="Goldman G.H."/>
            <person name="Padilha I.Q."/>
            <person name="Batista Jda S."/>
            <person name="Ferro J.A."/>
            <person name="Ribeiro J.M."/>
            <person name="Fietto J.L."/>
            <person name="Dabbas K.M."/>
            <person name="Cerdeira L."/>
            <person name="Agnez-Lima L.F."/>
            <person name="Brocchi M."/>
            <person name="de Carvalho M.O."/>
            <person name="Teixeira Mde M."/>
            <person name="Diniz Maia Mde M."/>
            <person name="Goldman M.H."/>
            <person name="Cruz Schneider M.P."/>
            <person name="Felipe M.S."/>
            <person name="Hungria M."/>
            <person name="Nicolas M.F."/>
            <person name="Pereira M."/>
            <person name="Montes M.A."/>
            <person name="Cantao M.E."/>
            <person name="Vincentz M."/>
            <person name="Rafael M.S."/>
            <person name="Silverman N."/>
            <person name="Stoco P.H."/>
            <person name="Souza R.C."/>
            <person name="Vicentini R."/>
            <person name="Gazzinelli R.T."/>
            <person name="Neves Rde O."/>
            <person name="Silva R."/>
            <person name="Astolfi-Filho S."/>
            <person name="Maciel T.E."/>
            <person name="Urmenyi T.P."/>
            <person name="Tadei W.P."/>
            <person name="Camargo E.P."/>
            <person name="de Vasconcelos A.T."/>
        </authorList>
    </citation>
    <scope>NUCLEOTIDE SEQUENCE</scope>
</reference>
<dbReference type="InterPro" id="IPR008197">
    <property type="entry name" value="WAP_dom"/>
</dbReference>
<proteinExistence type="predicted"/>
<protein>
    <submittedName>
        <fullName evidence="2">Salivary cysteine-rich peptide</fullName>
    </submittedName>
</protein>
<dbReference type="AlphaFoldDB" id="W5JSZ0"/>